<protein>
    <recommendedName>
        <fullName evidence="5">DUF5105 domain-containing protein</fullName>
    </recommendedName>
</protein>
<feature type="signal peptide" evidence="2">
    <location>
        <begin position="1"/>
        <end position="25"/>
    </location>
</feature>
<evidence type="ECO:0000256" key="2">
    <source>
        <dbReference type="SAM" id="SignalP"/>
    </source>
</evidence>
<dbReference type="PATRIC" id="fig|1293598.4.peg.2250"/>
<dbReference type="PROSITE" id="PS51257">
    <property type="entry name" value="PROKAR_LIPOPROTEIN"/>
    <property type="match status" value="1"/>
</dbReference>
<keyword evidence="4" id="KW-1185">Reference proteome</keyword>
<dbReference type="EMBL" id="JQCE01000060">
    <property type="protein sequence ID" value="KRO15789.1"/>
    <property type="molecule type" value="Genomic_DNA"/>
</dbReference>
<comment type="caution">
    <text evidence="3">The sequence shown here is derived from an EMBL/GenBank/DDBJ whole genome shotgun (WGS) entry which is preliminary data.</text>
</comment>
<evidence type="ECO:0000256" key="1">
    <source>
        <dbReference type="SAM" id="MobiDB-lite"/>
    </source>
</evidence>
<feature type="region of interest" description="Disordered" evidence="1">
    <location>
        <begin position="162"/>
        <end position="208"/>
    </location>
</feature>
<dbReference type="AlphaFoldDB" id="A0A0R2MVE0"/>
<evidence type="ECO:0000313" key="4">
    <source>
        <dbReference type="Proteomes" id="UP000050969"/>
    </source>
</evidence>
<dbReference type="STRING" id="1293598.IV56_GL002150"/>
<proteinExistence type="predicted"/>
<evidence type="ECO:0008006" key="5">
    <source>
        <dbReference type="Google" id="ProtNLM"/>
    </source>
</evidence>
<accession>A0A0R2MVE0</accession>
<gene>
    <name evidence="3" type="ORF">IV56_GL002150</name>
</gene>
<dbReference type="Proteomes" id="UP000050969">
    <property type="component" value="Unassembled WGS sequence"/>
</dbReference>
<reference evidence="3 4" key="1">
    <citation type="journal article" date="2015" name="Genome Announc.">
        <title>Expanding the biotechnology potential of lactobacilli through comparative genomics of 213 strains and associated genera.</title>
        <authorList>
            <person name="Sun Z."/>
            <person name="Harris H.M."/>
            <person name="McCann A."/>
            <person name="Guo C."/>
            <person name="Argimon S."/>
            <person name="Zhang W."/>
            <person name="Yang X."/>
            <person name="Jeffery I.B."/>
            <person name="Cooney J.C."/>
            <person name="Kagawa T.F."/>
            <person name="Liu W."/>
            <person name="Song Y."/>
            <person name="Salvetti E."/>
            <person name="Wrobel A."/>
            <person name="Rasinkangas P."/>
            <person name="Parkhill J."/>
            <person name="Rea M.C."/>
            <person name="O'Sullivan O."/>
            <person name="Ritari J."/>
            <person name="Douillard F.P."/>
            <person name="Paul Ross R."/>
            <person name="Yang R."/>
            <person name="Briner A.E."/>
            <person name="Felis G.E."/>
            <person name="de Vos W.M."/>
            <person name="Barrangou R."/>
            <person name="Klaenhammer T.R."/>
            <person name="Caufield P.W."/>
            <person name="Cui Y."/>
            <person name="Zhang H."/>
            <person name="O'Toole P.W."/>
        </authorList>
    </citation>
    <scope>NUCLEOTIDE SEQUENCE [LARGE SCALE GENOMIC DNA]</scope>
    <source>
        <strain evidence="3 4">DSM 24301</strain>
    </source>
</reference>
<keyword evidence="2" id="KW-0732">Signal</keyword>
<evidence type="ECO:0000313" key="3">
    <source>
        <dbReference type="EMBL" id="KRO15789.1"/>
    </source>
</evidence>
<name>A0A0R2MVE0_9LACO</name>
<dbReference type="RefSeq" id="WP_056993233.1">
    <property type="nucleotide sequence ID" value="NZ_JQCE01000060.1"/>
</dbReference>
<feature type="chain" id="PRO_5038455191" description="DUF5105 domain-containing protein" evidence="2">
    <location>
        <begin position="26"/>
        <end position="384"/>
    </location>
</feature>
<sequence>MKRFAVLVAAAVAVVGLAGCGSNTASDKNAGNIKLTMNQLDSKKILTSKAFDVDTDGGYYKLSGKAAPGQTVVLLDSYDDYDEEEPTANEEMRTKADKNGDWKFDDYLVTSANDKKDKYQVAAVTTDKKVVDIAKKKRGNKDFYINDLSNKIKFFAPKFKDAPVPSSSGSKSKETSSSKNSSTSSSTSSSDASSTSSSSKNVAPAIKPKNSTDLKTLSSYVKDDNFSGAAIVNGILTLVLRNESVEDSLVGFKGTQKAIFNQINFKIKEVQSNPLAKNGILMTGAYATDNDGYRAPLLAFYYNPSDLQNDTFGKINDYLAVFKNATSSYVDAGFVKATMGSLGIIPESGLRKNLQDPEWFAAIWSSDKTIKSNETITFTETDTE</sequence>
<organism evidence="3 4">
    <name type="scientific">Lacticaseibacillus saniviri JCM 17471 = DSM 24301</name>
    <dbReference type="NCBI Taxonomy" id="1293598"/>
    <lineage>
        <taxon>Bacteria</taxon>
        <taxon>Bacillati</taxon>
        <taxon>Bacillota</taxon>
        <taxon>Bacilli</taxon>
        <taxon>Lactobacillales</taxon>
        <taxon>Lactobacillaceae</taxon>
        <taxon>Lacticaseibacillus</taxon>
    </lineage>
</organism>
<feature type="compositionally biased region" description="Low complexity" evidence="1">
    <location>
        <begin position="177"/>
        <end position="200"/>
    </location>
</feature>